<dbReference type="RefSeq" id="WP_074318631.1">
    <property type="nucleotide sequence ID" value="NZ_FSQT01000002.1"/>
</dbReference>
<evidence type="ECO:0000256" key="1">
    <source>
        <dbReference type="SAM" id="Phobius"/>
    </source>
</evidence>
<organism evidence="2 3">
    <name type="scientific">Micromonospora cremea</name>
    <dbReference type="NCBI Taxonomy" id="709881"/>
    <lineage>
        <taxon>Bacteria</taxon>
        <taxon>Bacillati</taxon>
        <taxon>Actinomycetota</taxon>
        <taxon>Actinomycetes</taxon>
        <taxon>Micromonosporales</taxon>
        <taxon>Micromonosporaceae</taxon>
        <taxon>Micromonospora</taxon>
    </lineage>
</organism>
<dbReference type="EMBL" id="FSQT01000002">
    <property type="protein sequence ID" value="SIN44031.1"/>
    <property type="molecule type" value="Genomic_DNA"/>
</dbReference>
<accession>A0A1N6BCG6</accession>
<dbReference type="AlphaFoldDB" id="A0A1N6BCG6"/>
<evidence type="ECO:0000313" key="2">
    <source>
        <dbReference type="EMBL" id="SIN44031.1"/>
    </source>
</evidence>
<keyword evidence="1" id="KW-0812">Transmembrane</keyword>
<protein>
    <recommendedName>
        <fullName evidence="4">WD40-like Beta Propeller Repeat</fullName>
    </recommendedName>
</protein>
<evidence type="ECO:0008006" key="4">
    <source>
        <dbReference type="Google" id="ProtNLM"/>
    </source>
</evidence>
<proteinExistence type="predicted"/>
<dbReference type="Proteomes" id="UP000185124">
    <property type="component" value="Unassembled WGS sequence"/>
</dbReference>
<keyword evidence="1" id="KW-0472">Membrane</keyword>
<dbReference type="STRING" id="709881.SAMN04489832_7159"/>
<keyword evidence="1" id="KW-1133">Transmembrane helix</keyword>
<dbReference type="Gene3D" id="2.120.10.30">
    <property type="entry name" value="TolB, C-terminal domain"/>
    <property type="match status" value="1"/>
</dbReference>
<evidence type="ECO:0000313" key="3">
    <source>
        <dbReference type="Proteomes" id="UP000185124"/>
    </source>
</evidence>
<dbReference type="OrthoDB" id="9808778at2"/>
<feature type="transmembrane region" description="Helical" evidence="1">
    <location>
        <begin position="7"/>
        <end position="26"/>
    </location>
</feature>
<dbReference type="SUPFAM" id="SSF82171">
    <property type="entry name" value="DPP6 N-terminal domain-like"/>
    <property type="match status" value="1"/>
</dbReference>
<sequence>MSGRVRVWTLVVIVLVTLLGTVGYIYSVRREQTQVVATAPQMPTGPDLTAVTADDHVAFRSTAAGNDYGRVAVVPLSDPAGPRTFTPAACDRVYARRGEAVCLYARPGLVTTYRAQVLGPDWRVIRELPLSGVPSRTRLSRDGSLVATTTFVAGHSYSTPGQFSTETLVTRVADGHSTNIEHFQLIVDGRRVTTADRNLWGVTFADGDTFYATAASGGRTWLVRGSLREQRLVALRKDAECPSLSPDGTRIAVKTRAGQAPGHWRIAVYDLATARSTILSEQRSVDDQIEWLDDRRVIYGLPRSGEGPSTSDLWVVRADGGGIAELFIRDAWSPAVVR</sequence>
<name>A0A1N6BCG6_9ACTN</name>
<keyword evidence="3" id="KW-1185">Reference proteome</keyword>
<reference evidence="3" key="1">
    <citation type="submission" date="2016-12" db="EMBL/GenBank/DDBJ databases">
        <authorList>
            <person name="Varghese N."/>
            <person name="Submissions S."/>
        </authorList>
    </citation>
    <scope>NUCLEOTIDE SEQUENCE [LARGE SCALE GENOMIC DNA]</scope>
    <source>
        <strain evidence="3">DSM 45599</strain>
    </source>
</reference>
<dbReference type="InterPro" id="IPR011042">
    <property type="entry name" value="6-blade_b-propeller_TolB-like"/>
</dbReference>
<gene>
    <name evidence="2" type="ORF">SAMN04489832_7159</name>
</gene>